<sequence length="58" mass="6421">MYHCFSYNIIKGNPGGYLYSLTKAVAFNLMSVVLVDVVLVYADQSLDPKMVAHAQNPL</sequence>
<accession>X1D125</accession>
<dbReference type="AlphaFoldDB" id="X1D125"/>
<reference evidence="2" key="1">
    <citation type="journal article" date="2014" name="Front. Microbiol.">
        <title>High frequency of phylogenetically diverse reductive dehalogenase-homologous genes in deep subseafloor sedimentary metagenomes.</title>
        <authorList>
            <person name="Kawai M."/>
            <person name="Futagami T."/>
            <person name="Toyoda A."/>
            <person name="Takaki Y."/>
            <person name="Nishi S."/>
            <person name="Hori S."/>
            <person name="Arai W."/>
            <person name="Tsubouchi T."/>
            <person name="Morono Y."/>
            <person name="Uchiyama I."/>
            <person name="Ito T."/>
            <person name="Fujiyama A."/>
            <person name="Inagaki F."/>
            <person name="Takami H."/>
        </authorList>
    </citation>
    <scope>NUCLEOTIDE SEQUENCE</scope>
    <source>
        <strain evidence="2">Expedition CK06-06</strain>
    </source>
</reference>
<keyword evidence="1" id="KW-0812">Transmembrane</keyword>
<dbReference type="EMBL" id="BART01028353">
    <property type="protein sequence ID" value="GAG90186.1"/>
    <property type="molecule type" value="Genomic_DNA"/>
</dbReference>
<evidence type="ECO:0000313" key="2">
    <source>
        <dbReference type="EMBL" id="GAG90186.1"/>
    </source>
</evidence>
<proteinExistence type="predicted"/>
<keyword evidence="1" id="KW-1133">Transmembrane helix</keyword>
<keyword evidence="1" id="KW-0472">Membrane</keyword>
<evidence type="ECO:0000256" key="1">
    <source>
        <dbReference type="SAM" id="Phobius"/>
    </source>
</evidence>
<gene>
    <name evidence="2" type="ORF">S01H4_50019</name>
</gene>
<feature type="transmembrane region" description="Helical" evidence="1">
    <location>
        <begin position="24"/>
        <end position="42"/>
    </location>
</feature>
<name>X1D125_9ZZZZ</name>
<protein>
    <submittedName>
        <fullName evidence="2">Uncharacterized protein</fullName>
    </submittedName>
</protein>
<comment type="caution">
    <text evidence="2">The sequence shown here is derived from an EMBL/GenBank/DDBJ whole genome shotgun (WGS) entry which is preliminary data.</text>
</comment>
<organism evidence="2">
    <name type="scientific">marine sediment metagenome</name>
    <dbReference type="NCBI Taxonomy" id="412755"/>
    <lineage>
        <taxon>unclassified sequences</taxon>
        <taxon>metagenomes</taxon>
        <taxon>ecological metagenomes</taxon>
    </lineage>
</organism>